<geneLocation type="plasmid" evidence="2">
    <name>pHSJD-312</name>
</geneLocation>
<evidence type="ECO:0000313" key="2">
    <source>
        <dbReference type="EMBL" id="AYD68628.1"/>
    </source>
</evidence>
<keyword evidence="1" id="KW-0732">Signal</keyword>
<organism evidence="2">
    <name type="scientific">Clostridioides difficile</name>
    <name type="common">Peptoclostridium difficile</name>
    <dbReference type="NCBI Taxonomy" id="1496"/>
    <lineage>
        <taxon>Bacteria</taxon>
        <taxon>Bacillati</taxon>
        <taxon>Bacillota</taxon>
        <taxon>Clostridia</taxon>
        <taxon>Peptostreptococcales</taxon>
        <taxon>Peptostreptococcaceae</taxon>
        <taxon>Clostridioides</taxon>
    </lineage>
</organism>
<accession>A0A386JBP4</accession>
<dbReference type="RefSeq" id="WP_102822253.1">
    <property type="nucleotide sequence ID" value="NZ_LJCL01000008.1"/>
</dbReference>
<dbReference type="AlphaFoldDB" id="A0A386JBP4"/>
<evidence type="ECO:0000256" key="1">
    <source>
        <dbReference type="SAM" id="SignalP"/>
    </source>
</evidence>
<sequence precursor="true">MYYKKIFFTGACALTLISSFGIQALAYEPLETSEYLEDGTVFMVNIKGAGCDLKITSGKAHISCYVDGKLGTSTSITAKLQQKNKSGTWTNISTWSNSKKSSCSLSKDVSVSKGHSYRLSVTVKAGNESKTIFSPIRVY</sequence>
<protein>
    <submittedName>
        <fullName evidence="2">Uncharacterized protein</fullName>
    </submittedName>
</protein>
<feature type="chain" id="PRO_5017225634" evidence="1">
    <location>
        <begin position="27"/>
        <end position="139"/>
    </location>
</feature>
<reference evidence="2" key="1">
    <citation type="journal article" date="2018" name="Sci. Rep.">
        <title>Novel Clade C-I Clostridium difficile strains escape diagnostic tests, differ in pathogenicity potential and carry toxins on extrachromosomal elements.</title>
        <authorList>
            <person name="Ramirez-Vargas G."/>
            <person name="Lopez-Urena D."/>
            <person name="Badilla A."/>
            <person name="Orozco-Aguilar J."/>
            <person name="Murillo T."/>
            <person name="Rojas P."/>
            <person name="Riedel T."/>
            <person name="Overmann J."/>
            <person name="Gonzalez G."/>
            <person name="Chaves-Olarte E."/>
            <person name="Quesada-Gomez C."/>
            <person name="Rodriguez C."/>
        </authorList>
    </citation>
    <scope>NUCLEOTIDE SEQUENCE</scope>
    <source>
        <strain evidence="2">HSJD-312</strain>
        <plasmid evidence="2">pHSJD-312</plasmid>
    </source>
</reference>
<proteinExistence type="predicted"/>
<dbReference type="EMBL" id="MG973074">
    <property type="protein sequence ID" value="AYD68628.1"/>
    <property type="molecule type" value="Genomic_DNA"/>
</dbReference>
<feature type="signal peptide" evidence="1">
    <location>
        <begin position="1"/>
        <end position="26"/>
    </location>
</feature>
<keyword evidence="2" id="KW-0614">Plasmid</keyword>
<name>A0A386JBP4_CLODI</name>
<gene>
    <name evidence="2" type="ORF">pHSJD-312_00005</name>
</gene>